<organism evidence="1 2">
    <name type="scientific">Heminiphilus faecis</name>
    <dbReference type="NCBI Taxonomy" id="2601703"/>
    <lineage>
        <taxon>Bacteria</taxon>
        <taxon>Pseudomonadati</taxon>
        <taxon>Bacteroidota</taxon>
        <taxon>Bacteroidia</taxon>
        <taxon>Bacteroidales</taxon>
        <taxon>Muribaculaceae</taxon>
        <taxon>Heminiphilus</taxon>
    </lineage>
</organism>
<dbReference type="EMBL" id="JBCLPP010000074">
    <property type="protein sequence ID" value="MEY8246682.1"/>
    <property type="molecule type" value="Genomic_DNA"/>
</dbReference>
<comment type="caution">
    <text evidence="1">The sequence shown here is derived from an EMBL/GenBank/DDBJ whole genome shotgun (WGS) entry which is preliminary data.</text>
</comment>
<sequence length="97" mass="11177">MNQIDRDFEQRVKVADAVKKYNENPTPENFSKFLIEFAKLGIVRSNNTDEEKKVAKEWADLTYELFASKDYDKAKTILAKLMSDVDALIEKTSIQQG</sequence>
<gene>
    <name evidence="1" type="ORF">AAK873_13840</name>
</gene>
<evidence type="ECO:0000313" key="1">
    <source>
        <dbReference type="EMBL" id="MEY8246682.1"/>
    </source>
</evidence>
<name>A0ABV4D3X2_9BACT</name>
<accession>A0ABV4D3X2</accession>
<keyword evidence="2" id="KW-1185">Reference proteome</keyword>
<reference evidence="1 2" key="1">
    <citation type="submission" date="2024-03" db="EMBL/GenBank/DDBJ databases">
        <title>Mouse gut bacterial collection (mGBC) of GemPharmatech.</title>
        <authorList>
            <person name="He Y."/>
            <person name="Dong L."/>
            <person name="Wu D."/>
            <person name="Gao X."/>
            <person name="Lin Z."/>
        </authorList>
    </citation>
    <scope>NUCLEOTIDE SEQUENCE [LARGE SCALE GENOMIC DNA]</scope>
    <source>
        <strain evidence="1 2">54-13</strain>
    </source>
</reference>
<protein>
    <submittedName>
        <fullName evidence="1">Uncharacterized protein</fullName>
    </submittedName>
</protein>
<evidence type="ECO:0000313" key="2">
    <source>
        <dbReference type="Proteomes" id="UP001565200"/>
    </source>
</evidence>
<dbReference type="Proteomes" id="UP001565200">
    <property type="component" value="Unassembled WGS sequence"/>
</dbReference>
<proteinExistence type="predicted"/>
<dbReference type="RefSeq" id="WP_121700398.1">
    <property type="nucleotide sequence ID" value="NZ_JBCLPP010000074.1"/>
</dbReference>